<proteinExistence type="predicted"/>
<gene>
    <name evidence="1" type="ORF">JO391_03935</name>
</gene>
<dbReference type="SUPFAM" id="SSF103025">
    <property type="entry name" value="Folate-binding domain"/>
    <property type="match status" value="1"/>
</dbReference>
<dbReference type="EMBL" id="CP069370">
    <property type="protein sequence ID" value="QYZ70676.1"/>
    <property type="molecule type" value="Genomic_DNA"/>
</dbReference>
<keyword evidence="2" id="KW-1185">Reference proteome</keyword>
<dbReference type="InterPro" id="IPR027266">
    <property type="entry name" value="TrmE/GcvT-like"/>
</dbReference>
<protein>
    <submittedName>
        <fullName evidence="1">Sarcosine oxidase subunit gamma</fullName>
    </submittedName>
</protein>
<evidence type="ECO:0000313" key="2">
    <source>
        <dbReference type="Proteomes" id="UP000826300"/>
    </source>
</evidence>
<organism evidence="1 2">
    <name type="scientific">Neotabrizicola shimadae</name>
    <dbReference type="NCBI Taxonomy" id="2807096"/>
    <lineage>
        <taxon>Bacteria</taxon>
        <taxon>Pseudomonadati</taxon>
        <taxon>Pseudomonadota</taxon>
        <taxon>Alphaproteobacteria</taxon>
        <taxon>Rhodobacterales</taxon>
        <taxon>Paracoccaceae</taxon>
        <taxon>Neotabrizicola</taxon>
    </lineage>
</organism>
<accession>A0A8G1EDY2</accession>
<dbReference type="Gene3D" id="3.30.70.1520">
    <property type="entry name" value="Heterotetrameric sarcosine oxidase"/>
    <property type="match status" value="1"/>
</dbReference>
<evidence type="ECO:0000313" key="1">
    <source>
        <dbReference type="EMBL" id="QYZ70676.1"/>
    </source>
</evidence>
<reference evidence="1" key="1">
    <citation type="submission" date="2021-02" db="EMBL/GenBank/DDBJ databases">
        <title>Rhodobacter shimadae sp. nov., an aerobic anoxygenic phototrophic bacterium isolated from a hot spring.</title>
        <authorList>
            <person name="Muramatsu S."/>
            <person name="Haruta S."/>
            <person name="Hirose S."/>
            <person name="Hanada S."/>
        </authorList>
    </citation>
    <scope>NUCLEOTIDE SEQUENCE</scope>
    <source>
        <strain evidence="1">N10</strain>
    </source>
</reference>
<dbReference type="InterPro" id="IPR007375">
    <property type="entry name" value="SoxG"/>
</dbReference>
<name>A0A8G1EDY2_9RHOB</name>
<dbReference type="Gene3D" id="3.30.1360.120">
    <property type="entry name" value="Probable tRNA modification gtpase trme, domain 1"/>
    <property type="match status" value="1"/>
</dbReference>
<sequence>MSDPVFAGAVSALGGVSFDGFATVREIGPVGMVTLRAKPDAAGLAEAVKAATGCKLPGQRRIVRNGERAVGWMSPDEWLLVVPHGEAEAVVAAVSAALKGQHHLAVNVSDARAVFRIEGSKADQVLRKLAPADIDRMEPDELRRTRIAQVAGAFWREGDGFTLVCFRSVAGYVMGLLTHSAQPGSELG</sequence>
<dbReference type="AlphaFoldDB" id="A0A8G1EDY2"/>
<dbReference type="KEGG" id="nsm:JO391_03935"/>
<dbReference type="RefSeq" id="WP_220662893.1">
    <property type="nucleotide sequence ID" value="NZ_CP069370.1"/>
</dbReference>
<dbReference type="Proteomes" id="UP000826300">
    <property type="component" value="Chromosome"/>
</dbReference>
<dbReference type="Pfam" id="PF04268">
    <property type="entry name" value="SoxG"/>
    <property type="match status" value="1"/>
</dbReference>